<feature type="transmembrane region" description="Helical" evidence="10">
    <location>
        <begin position="6"/>
        <end position="24"/>
    </location>
</feature>
<dbReference type="GO" id="GO:0015385">
    <property type="term" value="F:sodium:proton antiporter activity"/>
    <property type="evidence" value="ECO:0007669"/>
    <property type="project" value="InterPro"/>
</dbReference>
<evidence type="ECO:0000256" key="1">
    <source>
        <dbReference type="ARBA" id="ARBA00004651"/>
    </source>
</evidence>
<dbReference type="PANTHER" id="PTHR10110:SF86">
    <property type="entry name" value="SODIUM_HYDROGEN EXCHANGER 7"/>
    <property type="match status" value="1"/>
</dbReference>
<dbReference type="GO" id="GO:0051453">
    <property type="term" value="P:regulation of intracellular pH"/>
    <property type="evidence" value="ECO:0007669"/>
    <property type="project" value="TreeGrafter"/>
</dbReference>
<feature type="transmembrane region" description="Helical" evidence="10">
    <location>
        <begin position="273"/>
        <end position="296"/>
    </location>
</feature>
<dbReference type="Pfam" id="PF00999">
    <property type="entry name" value="Na_H_Exchanger"/>
    <property type="match status" value="1"/>
</dbReference>
<feature type="transmembrane region" description="Helical" evidence="10">
    <location>
        <begin position="384"/>
        <end position="409"/>
    </location>
</feature>
<dbReference type="InterPro" id="IPR018422">
    <property type="entry name" value="Cation/H_exchanger_CPA1"/>
</dbReference>
<accession>A0AAJ1R9Z6</accession>
<keyword evidence="9" id="KW-0739">Sodium transport</keyword>
<dbReference type="GO" id="GO:0005886">
    <property type="term" value="C:plasma membrane"/>
    <property type="evidence" value="ECO:0007669"/>
    <property type="project" value="UniProtKB-SubCell"/>
</dbReference>
<keyword evidence="8 10" id="KW-0472">Membrane</keyword>
<evidence type="ECO:0000313" key="13">
    <source>
        <dbReference type="Proteomes" id="UP001167919"/>
    </source>
</evidence>
<evidence type="ECO:0000313" key="12">
    <source>
        <dbReference type="EMBL" id="MDN6900482.1"/>
    </source>
</evidence>
<gene>
    <name evidence="12" type="ORF">EVC35_05630</name>
</gene>
<dbReference type="InterPro" id="IPR006153">
    <property type="entry name" value="Cation/H_exchanger_TM"/>
</dbReference>
<keyword evidence="7" id="KW-0406">Ion transport</keyword>
<comment type="caution">
    <text evidence="12">The sequence shown here is derived from an EMBL/GenBank/DDBJ whole genome shotgun (WGS) entry which is preliminary data.</text>
</comment>
<evidence type="ECO:0000256" key="4">
    <source>
        <dbReference type="ARBA" id="ARBA00022692"/>
    </source>
</evidence>
<organism evidence="12 13">
    <name type="scientific">Oenococcus sicerae</name>
    <dbReference type="NCBI Taxonomy" id="2203724"/>
    <lineage>
        <taxon>Bacteria</taxon>
        <taxon>Bacillati</taxon>
        <taxon>Bacillota</taxon>
        <taxon>Bacilli</taxon>
        <taxon>Lactobacillales</taxon>
        <taxon>Lactobacillaceae</taxon>
        <taxon>Oenococcus</taxon>
    </lineage>
</organism>
<keyword evidence="4 10" id="KW-0812">Transmembrane</keyword>
<protein>
    <submittedName>
        <fullName evidence="12">Sodium:proton antiporter</fullName>
    </submittedName>
</protein>
<evidence type="ECO:0000256" key="6">
    <source>
        <dbReference type="ARBA" id="ARBA00023053"/>
    </source>
</evidence>
<keyword evidence="2" id="KW-0813">Transport</keyword>
<sequence>MELLLLFPITVSLIVASSLVAHFFPLVPVSLLQILCGVGLSFFIHGSFGLDSEWFLLLFIAPMLFNDAWRFPKRELWQLKAPIIANAIVLVFLTALGGGWIIHLLIPVLPLSVSIALAAALSPTDPVAAGTILSRIKIPDNLLHVLMGESLLNDASGLVAFKYAVSATMLGSFIWHDALFNFIYISVVGALTGFFLISFLDWGTEFIRKHGANDEILQVIISILTPFLIFFIAEEVEHSSGVIAVVVAGILTKLRNNADYNSSFEFDVLSESIWRALAFVLNGTIFIMLGMQLPLAYKNAIISSHLNLFRGIIYGVLVWFVVFLIRAIWTYANEYLSFKKNPNNSSAPSLMGSAIMAFSGVRGAIALAAVLSIQSVSGDAFPHYYLLVFIAGVAVILSLVVASVMLPILTKRAGAVSSLPVDVQLIDQESEFNINEIGQREKKHKFISEESARIFQLRSGVQALKLQLHDAEFGNQVVNAKQAVIYDLVFDRQQKINDLQLKIDQQSAKKLATKERDFRVIALTAEVKTIEKYRGQRKLSTPVYHANMRGVKWSLRDVGRKRSFSFQWFLRLIRRTLQVAEMKISRTDSVQAKKENAMIHRARAKAGIKALTDYLETKKIDKYDQQAAFNTIINYRSWLAKIKASRTFNKNYDASMMELSLSALKAERDAVQQLFEANRISRLLGIKLLQEINFAETSALSADGS</sequence>
<comment type="subcellular location">
    <subcellularLocation>
        <location evidence="1">Cell membrane</location>
        <topology evidence="1">Multi-pass membrane protein</topology>
    </subcellularLocation>
</comment>
<dbReference type="AlphaFoldDB" id="A0AAJ1R9Z6"/>
<keyword evidence="6" id="KW-0915">Sodium</keyword>
<evidence type="ECO:0000256" key="9">
    <source>
        <dbReference type="ARBA" id="ARBA00023201"/>
    </source>
</evidence>
<feature type="transmembrane region" description="Helical" evidence="10">
    <location>
        <begin position="182"/>
        <end position="204"/>
    </location>
</feature>
<dbReference type="Gene3D" id="6.10.140.1330">
    <property type="match status" value="1"/>
</dbReference>
<feature type="transmembrane region" description="Helical" evidence="10">
    <location>
        <begin position="349"/>
        <end position="372"/>
    </location>
</feature>
<dbReference type="EMBL" id="SDWY01000003">
    <property type="protein sequence ID" value="MDN6900482.1"/>
    <property type="molecule type" value="Genomic_DNA"/>
</dbReference>
<feature type="transmembrane region" description="Helical" evidence="10">
    <location>
        <begin position="216"/>
        <end position="233"/>
    </location>
</feature>
<evidence type="ECO:0000256" key="10">
    <source>
        <dbReference type="SAM" id="Phobius"/>
    </source>
</evidence>
<feature type="transmembrane region" description="Helical" evidence="10">
    <location>
        <begin position="83"/>
        <end position="106"/>
    </location>
</feature>
<dbReference type="PANTHER" id="PTHR10110">
    <property type="entry name" value="SODIUM/HYDROGEN EXCHANGER"/>
    <property type="match status" value="1"/>
</dbReference>
<feature type="transmembrane region" description="Helical" evidence="10">
    <location>
        <begin position="308"/>
        <end position="329"/>
    </location>
</feature>
<dbReference type="Proteomes" id="UP001167919">
    <property type="component" value="Unassembled WGS sequence"/>
</dbReference>
<dbReference type="GO" id="GO:0015386">
    <property type="term" value="F:potassium:proton antiporter activity"/>
    <property type="evidence" value="ECO:0007669"/>
    <property type="project" value="TreeGrafter"/>
</dbReference>
<evidence type="ECO:0000256" key="5">
    <source>
        <dbReference type="ARBA" id="ARBA00022989"/>
    </source>
</evidence>
<evidence type="ECO:0000256" key="2">
    <source>
        <dbReference type="ARBA" id="ARBA00022448"/>
    </source>
</evidence>
<evidence type="ECO:0000256" key="7">
    <source>
        <dbReference type="ARBA" id="ARBA00023065"/>
    </source>
</evidence>
<dbReference type="RefSeq" id="WP_301711209.1">
    <property type="nucleotide sequence ID" value="NZ_SDWY01000003.1"/>
</dbReference>
<name>A0AAJ1R9Z6_9LACO</name>
<keyword evidence="5 10" id="KW-1133">Transmembrane helix</keyword>
<keyword evidence="3" id="KW-1003">Cell membrane</keyword>
<reference evidence="12" key="1">
    <citation type="submission" date="2019-01" db="EMBL/GenBank/DDBJ databases">
        <title>Oenococcus sicerae UCMA17102.</title>
        <authorList>
            <person name="Cousin F.J."/>
            <person name="Le Guellec R."/>
            <person name="Cretenet M."/>
        </authorList>
    </citation>
    <scope>NUCLEOTIDE SEQUENCE</scope>
    <source>
        <strain evidence="12">UCMA17102</strain>
    </source>
</reference>
<proteinExistence type="predicted"/>
<feature type="domain" description="Cation/H+ exchanger transmembrane" evidence="11">
    <location>
        <begin position="12"/>
        <end position="411"/>
    </location>
</feature>
<evidence type="ECO:0000256" key="3">
    <source>
        <dbReference type="ARBA" id="ARBA00022475"/>
    </source>
</evidence>
<dbReference type="GO" id="GO:0098719">
    <property type="term" value="P:sodium ion import across plasma membrane"/>
    <property type="evidence" value="ECO:0007669"/>
    <property type="project" value="TreeGrafter"/>
</dbReference>
<evidence type="ECO:0000259" key="11">
    <source>
        <dbReference type="Pfam" id="PF00999"/>
    </source>
</evidence>
<evidence type="ECO:0000256" key="8">
    <source>
        <dbReference type="ARBA" id="ARBA00023136"/>
    </source>
</evidence>